<accession>A0A4P7N5Y6</accession>
<dbReference type="EMBL" id="CP034205">
    <property type="protein sequence ID" value="QBZ56216.1"/>
    <property type="molecule type" value="Genomic_DNA"/>
</dbReference>
<sequence>MDPEGGLPDGIEESYQVAYGSFRTTHQSSGVRHLVRRKGRDLQSTPTHIPLCSSTRSGYGNVRKYFVLLFVFIVL</sequence>
<dbReference type="AlphaFoldDB" id="A0A4P7N5Y6"/>
<protein>
    <submittedName>
        <fullName evidence="1">Uncharacterized protein</fullName>
    </submittedName>
</protein>
<evidence type="ECO:0000313" key="2">
    <source>
        <dbReference type="Proteomes" id="UP000294847"/>
    </source>
</evidence>
<gene>
    <name evidence="1" type="ORF">PoMZ_01122</name>
</gene>
<organism evidence="1 2">
    <name type="scientific">Pyricularia oryzae</name>
    <name type="common">Rice blast fungus</name>
    <name type="synonym">Magnaporthe oryzae</name>
    <dbReference type="NCBI Taxonomy" id="318829"/>
    <lineage>
        <taxon>Eukaryota</taxon>
        <taxon>Fungi</taxon>
        <taxon>Dikarya</taxon>
        <taxon>Ascomycota</taxon>
        <taxon>Pezizomycotina</taxon>
        <taxon>Sordariomycetes</taxon>
        <taxon>Sordariomycetidae</taxon>
        <taxon>Magnaporthales</taxon>
        <taxon>Pyriculariaceae</taxon>
        <taxon>Pyricularia</taxon>
    </lineage>
</organism>
<name>A0A4P7N5Y6_PYROR</name>
<reference evidence="1 2" key="1">
    <citation type="journal article" date="2019" name="Mol. Biol. Evol.">
        <title>Blast fungal genomes show frequent chromosomal changes, gene gains and losses, and effector gene turnover.</title>
        <authorList>
            <person name="Gomez Luciano L.B."/>
            <person name="Jason Tsai I."/>
            <person name="Chuma I."/>
            <person name="Tosa Y."/>
            <person name="Chen Y.H."/>
            <person name="Li J.Y."/>
            <person name="Li M.Y."/>
            <person name="Jade Lu M.Y."/>
            <person name="Nakayashiki H."/>
            <person name="Li W.H."/>
        </authorList>
    </citation>
    <scope>NUCLEOTIDE SEQUENCE [LARGE SCALE GENOMIC DNA]</scope>
    <source>
        <strain evidence="1">MZ5-1-6</strain>
    </source>
</reference>
<dbReference type="Proteomes" id="UP000294847">
    <property type="component" value="Chromosome 2"/>
</dbReference>
<proteinExistence type="predicted"/>
<evidence type="ECO:0000313" key="1">
    <source>
        <dbReference type="EMBL" id="QBZ56216.1"/>
    </source>
</evidence>